<evidence type="ECO:0000256" key="10">
    <source>
        <dbReference type="NCBIfam" id="TIGR00131"/>
    </source>
</evidence>
<dbReference type="InterPro" id="IPR019539">
    <property type="entry name" value="GalKase_N"/>
</dbReference>
<dbReference type="PIRSF" id="PIRSF000530">
    <property type="entry name" value="Galactokinase"/>
    <property type="match status" value="1"/>
</dbReference>
<name>A0A857MB97_9ACTN</name>
<dbReference type="Pfam" id="PF08544">
    <property type="entry name" value="GHMP_kinases_C"/>
    <property type="match status" value="1"/>
</dbReference>
<evidence type="ECO:0000256" key="3">
    <source>
        <dbReference type="ARBA" id="ARBA00022723"/>
    </source>
</evidence>
<dbReference type="SUPFAM" id="SSF54211">
    <property type="entry name" value="Ribosomal protein S5 domain 2-like"/>
    <property type="match status" value="1"/>
</dbReference>
<evidence type="ECO:0000256" key="2">
    <source>
        <dbReference type="ARBA" id="ARBA00022679"/>
    </source>
</evidence>
<reference evidence="14" key="1">
    <citation type="journal article" date="2021" name="Nat. Microbiol.">
        <title>Cocultivation of an ultrasmall environmental parasitic bacterium with lytic ability against bacteria associated with wastewater foams.</title>
        <authorList>
            <person name="Batinovic S."/>
            <person name="Rose J.J.A."/>
            <person name="Ratcliffe J."/>
            <person name="Seviour R.J."/>
            <person name="Petrovski S."/>
        </authorList>
    </citation>
    <scope>NUCLEOTIDE SEQUENCE</scope>
    <source>
        <strain evidence="14">CON44</strain>
    </source>
</reference>
<evidence type="ECO:0000256" key="8">
    <source>
        <dbReference type="ARBA" id="ARBA00023144"/>
    </source>
</evidence>
<dbReference type="Gene3D" id="3.30.70.890">
    <property type="entry name" value="GHMP kinase, C-terminal domain"/>
    <property type="match status" value="1"/>
</dbReference>
<keyword evidence="6" id="KW-0067">ATP-binding</keyword>
<dbReference type="InterPro" id="IPR020568">
    <property type="entry name" value="Ribosomal_Su5_D2-typ_SF"/>
</dbReference>
<keyword evidence="8" id="KW-0299">Galactose metabolism</keyword>
<evidence type="ECO:0000256" key="1">
    <source>
        <dbReference type="ARBA" id="ARBA00006566"/>
    </source>
</evidence>
<dbReference type="PROSITE" id="PS00627">
    <property type="entry name" value="GHMP_KINASES_ATP"/>
    <property type="match status" value="1"/>
</dbReference>
<comment type="similarity">
    <text evidence="1">Belongs to the GHMP kinase family. GalK subfamily.</text>
</comment>
<dbReference type="GO" id="GO:0005829">
    <property type="term" value="C:cytosol"/>
    <property type="evidence" value="ECO:0007669"/>
    <property type="project" value="TreeGrafter"/>
</dbReference>
<dbReference type="InterPro" id="IPR000705">
    <property type="entry name" value="Galactokinase"/>
</dbReference>
<accession>A0A857MB97</accession>
<dbReference type="FunFam" id="3.30.70.890:FF:000001">
    <property type="entry name" value="Galactokinase"/>
    <property type="match status" value="1"/>
</dbReference>
<feature type="domain" description="Galactokinase N-terminal" evidence="13">
    <location>
        <begin position="6"/>
        <end position="36"/>
    </location>
</feature>
<sequence>MSTIRAFAPGRLNLIGEHTDYNRGYALPIALTVGSTAEFDRDPAADTLTVTSDSRDGQVEIGLSTTPGEITGWASYIAGCVWALRRSGRPAPGGRMRIRSDVPVGAGLSSSAALECAVLLALTAGAQVNRHDLAVLAHQAENDYVGTPTGLLDQLASLHGQPDTAMLIDFDSLTVDAVRMQLREAELVVIDSNSPHHNSAGDYAARHRSCVAAAAALGVESLRQASAEGWRDVPPGELRKRARHVLTENTRVITAARALADGDLPTLATAMNQSHFSMRYYFEITIPAIDFIVESARLLGATGARMTGGGFGGSVVALVPTGAVDTLTATLPDAVEQAGHPRPTVRTMRAGAGAHLT</sequence>
<dbReference type="InterPro" id="IPR036554">
    <property type="entry name" value="GHMP_kinase_C_sf"/>
</dbReference>
<dbReference type="PANTHER" id="PTHR10457:SF7">
    <property type="entry name" value="GALACTOKINASE-RELATED"/>
    <property type="match status" value="1"/>
</dbReference>
<dbReference type="InterPro" id="IPR006206">
    <property type="entry name" value="Mevalonate/galactokinase"/>
</dbReference>
<dbReference type="InterPro" id="IPR006203">
    <property type="entry name" value="GHMP_knse_ATP-bd_CS"/>
</dbReference>
<dbReference type="EMBL" id="CP045810">
    <property type="protein sequence ID" value="QHN38725.1"/>
    <property type="molecule type" value="Genomic_DNA"/>
</dbReference>
<organism evidence="14">
    <name type="scientific">Gordonia amarae</name>
    <dbReference type="NCBI Taxonomy" id="36821"/>
    <lineage>
        <taxon>Bacteria</taxon>
        <taxon>Bacillati</taxon>
        <taxon>Actinomycetota</taxon>
        <taxon>Actinomycetes</taxon>
        <taxon>Mycobacteriales</taxon>
        <taxon>Gordoniaceae</taxon>
        <taxon>Gordonia</taxon>
    </lineage>
</organism>
<evidence type="ECO:0000259" key="13">
    <source>
        <dbReference type="Pfam" id="PF10509"/>
    </source>
</evidence>
<evidence type="ECO:0000256" key="9">
    <source>
        <dbReference type="ARBA" id="ARBA00023277"/>
    </source>
</evidence>
<gene>
    <name evidence="14" type="primary">galK</name>
    <name evidence="14" type="ORF">GII30_05625</name>
</gene>
<dbReference type="PRINTS" id="PR00959">
    <property type="entry name" value="MEVGALKINASE"/>
</dbReference>
<dbReference type="EC" id="2.7.1.6" evidence="10"/>
<keyword evidence="2 14" id="KW-0808">Transferase</keyword>
<keyword evidence="7" id="KW-0460">Magnesium</keyword>
<dbReference type="InterPro" id="IPR013750">
    <property type="entry name" value="GHMP_kinase_C_dom"/>
</dbReference>
<evidence type="ECO:0000259" key="11">
    <source>
        <dbReference type="Pfam" id="PF00288"/>
    </source>
</evidence>
<evidence type="ECO:0000256" key="4">
    <source>
        <dbReference type="ARBA" id="ARBA00022741"/>
    </source>
</evidence>
<dbReference type="GO" id="GO:0046872">
    <property type="term" value="F:metal ion binding"/>
    <property type="evidence" value="ECO:0007669"/>
    <property type="project" value="UniProtKB-KW"/>
</dbReference>
<dbReference type="Pfam" id="PF00288">
    <property type="entry name" value="GHMP_kinases_N"/>
    <property type="match status" value="1"/>
</dbReference>
<dbReference type="PANTHER" id="PTHR10457">
    <property type="entry name" value="MEVALONATE KINASE/GALACTOKINASE"/>
    <property type="match status" value="1"/>
</dbReference>
<evidence type="ECO:0000256" key="6">
    <source>
        <dbReference type="ARBA" id="ARBA00022840"/>
    </source>
</evidence>
<evidence type="ECO:0000313" key="14">
    <source>
        <dbReference type="EMBL" id="QHN38725.1"/>
    </source>
</evidence>
<dbReference type="Gene3D" id="3.30.230.10">
    <property type="match status" value="1"/>
</dbReference>
<dbReference type="InterPro" id="IPR006204">
    <property type="entry name" value="GHMP_kinase_N_dom"/>
</dbReference>
<dbReference type="InterPro" id="IPR019741">
    <property type="entry name" value="Galactokinase_CS"/>
</dbReference>
<dbReference type="SUPFAM" id="SSF55060">
    <property type="entry name" value="GHMP Kinase, C-terminal domain"/>
    <property type="match status" value="1"/>
</dbReference>
<evidence type="ECO:0000259" key="12">
    <source>
        <dbReference type="Pfam" id="PF08544"/>
    </source>
</evidence>
<feature type="domain" description="GHMP kinase N-terminal" evidence="11">
    <location>
        <begin position="76"/>
        <end position="161"/>
    </location>
</feature>
<dbReference type="GO" id="GO:0005524">
    <property type="term" value="F:ATP binding"/>
    <property type="evidence" value="ECO:0007669"/>
    <property type="project" value="UniProtKB-UniRule"/>
</dbReference>
<keyword evidence="5" id="KW-0418">Kinase</keyword>
<keyword evidence="4" id="KW-0547">Nucleotide-binding</keyword>
<keyword evidence="3" id="KW-0479">Metal-binding</keyword>
<dbReference type="GO" id="GO:0006012">
    <property type="term" value="P:galactose metabolic process"/>
    <property type="evidence" value="ECO:0007669"/>
    <property type="project" value="UniProtKB-UniRule"/>
</dbReference>
<feature type="domain" description="GHMP kinase C-terminal" evidence="12">
    <location>
        <begin position="256"/>
        <end position="327"/>
    </location>
</feature>
<dbReference type="Pfam" id="PF10509">
    <property type="entry name" value="GalKase_gal_bdg"/>
    <property type="match status" value="1"/>
</dbReference>
<dbReference type="RefSeq" id="WP_005190862.1">
    <property type="nucleotide sequence ID" value="NZ_CP045805.1"/>
</dbReference>
<dbReference type="InterPro" id="IPR014721">
    <property type="entry name" value="Ribsml_uS5_D2-typ_fold_subgr"/>
</dbReference>
<keyword evidence="9" id="KW-0119">Carbohydrate metabolism</keyword>
<protein>
    <recommendedName>
        <fullName evidence="10">Galactokinase</fullName>
        <ecNumber evidence="10">2.7.1.6</ecNumber>
    </recommendedName>
</protein>
<dbReference type="GO" id="GO:0004335">
    <property type="term" value="F:galactokinase activity"/>
    <property type="evidence" value="ECO:0007669"/>
    <property type="project" value="UniProtKB-UniRule"/>
</dbReference>
<proteinExistence type="inferred from homology"/>
<dbReference type="AlphaFoldDB" id="A0A857MB97"/>
<evidence type="ECO:0000256" key="7">
    <source>
        <dbReference type="ARBA" id="ARBA00022842"/>
    </source>
</evidence>
<dbReference type="PROSITE" id="PS00106">
    <property type="entry name" value="GALACTOKINASE"/>
    <property type="match status" value="1"/>
</dbReference>
<dbReference type="PRINTS" id="PR00473">
    <property type="entry name" value="GALCTOKINASE"/>
</dbReference>
<dbReference type="NCBIfam" id="TIGR00131">
    <property type="entry name" value="gal_kin"/>
    <property type="match status" value="1"/>
</dbReference>
<evidence type="ECO:0000256" key="5">
    <source>
        <dbReference type="ARBA" id="ARBA00022777"/>
    </source>
</evidence>